<dbReference type="CDD" id="cd06532">
    <property type="entry name" value="Glyco_transf_25"/>
    <property type="match status" value="1"/>
</dbReference>
<dbReference type="InterPro" id="IPR002654">
    <property type="entry name" value="Glyco_trans_25"/>
</dbReference>
<dbReference type="Gene3D" id="3.90.550.10">
    <property type="entry name" value="Spore Coat Polysaccharide Biosynthesis Protein SpsA, Chain A"/>
    <property type="match status" value="2"/>
</dbReference>
<name>A0A6J7F197_9ZZZZ</name>
<dbReference type="InterPro" id="IPR055270">
    <property type="entry name" value="Glyco_tran_10_C"/>
</dbReference>
<dbReference type="AlphaFoldDB" id="A0A6J7F197"/>
<evidence type="ECO:0000259" key="1">
    <source>
        <dbReference type="Pfam" id="PF00535"/>
    </source>
</evidence>
<evidence type="ECO:0000313" key="4">
    <source>
        <dbReference type="EMBL" id="CAB4886950.1"/>
    </source>
</evidence>
<dbReference type="SUPFAM" id="SSF53756">
    <property type="entry name" value="UDP-Glycosyltransferase/glycogen phosphorylase"/>
    <property type="match status" value="1"/>
</dbReference>
<dbReference type="PANTHER" id="PTHR43630">
    <property type="entry name" value="POLY-BETA-1,6-N-ACETYL-D-GLUCOSAMINE SYNTHASE"/>
    <property type="match status" value="1"/>
</dbReference>
<dbReference type="InterPro" id="IPR029044">
    <property type="entry name" value="Nucleotide-diphossugar_trans"/>
</dbReference>
<gene>
    <name evidence="4" type="ORF">UFOPK3376_02418</name>
</gene>
<dbReference type="Pfam" id="PF00852">
    <property type="entry name" value="Glyco_transf_10"/>
    <property type="match status" value="1"/>
</dbReference>
<accession>A0A6J7F197</accession>
<dbReference type="EMBL" id="CAFBLP010000076">
    <property type="protein sequence ID" value="CAB4886950.1"/>
    <property type="molecule type" value="Genomic_DNA"/>
</dbReference>
<dbReference type="Gene3D" id="1.25.40.10">
    <property type="entry name" value="Tetratricopeptide repeat domain"/>
    <property type="match status" value="1"/>
</dbReference>
<dbReference type="PANTHER" id="PTHR43630:SF2">
    <property type="entry name" value="GLYCOSYLTRANSFERASE"/>
    <property type="match status" value="1"/>
</dbReference>
<organism evidence="4">
    <name type="scientific">freshwater metagenome</name>
    <dbReference type="NCBI Taxonomy" id="449393"/>
    <lineage>
        <taxon>unclassified sequences</taxon>
        <taxon>metagenomes</taxon>
        <taxon>ecological metagenomes</taxon>
    </lineage>
</organism>
<evidence type="ECO:0000259" key="2">
    <source>
        <dbReference type="Pfam" id="PF00852"/>
    </source>
</evidence>
<dbReference type="SUPFAM" id="SSF53448">
    <property type="entry name" value="Nucleotide-diphospho-sugar transferases"/>
    <property type="match status" value="2"/>
</dbReference>
<dbReference type="Pfam" id="PF01755">
    <property type="entry name" value="Glyco_transf_25"/>
    <property type="match status" value="1"/>
</dbReference>
<dbReference type="InterPro" id="IPR011990">
    <property type="entry name" value="TPR-like_helical_dom_sf"/>
</dbReference>
<reference evidence="4" key="1">
    <citation type="submission" date="2020-05" db="EMBL/GenBank/DDBJ databases">
        <authorList>
            <person name="Chiriac C."/>
            <person name="Salcher M."/>
            <person name="Ghai R."/>
            <person name="Kavagutti S V."/>
        </authorList>
    </citation>
    <scope>NUCLEOTIDE SEQUENCE</scope>
</reference>
<dbReference type="InterPro" id="IPR001173">
    <property type="entry name" value="Glyco_trans_2-like"/>
</dbReference>
<proteinExistence type="predicted"/>
<feature type="domain" description="Glycosyl transferase family 25" evidence="3">
    <location>
        <begin position="931"/>
        <end position="1025"/>
    </location>
</feature>
<sequence length="1156" mass="131891">MIVRNEAHVVVETLESVAAYIDSWVVIDTGSDDGTQDIIRAFFAERGIPGQLHEREWRDFGHNRSEALALAAGAADYTWVIDADDLVVGALDLTDLTADSYELRYGKDFTYWRSQLFRSNLRWVYEGVVHEYARCLDNVGQAGRLVGEYHIESRRLGNRNQVADKYQRDAALLREALRIEPDNSRAAFYLAQSHFDAGEFELAADAYALRLELGGWDEETFYAALQRARCLERLDRPWEQALHAYLDCWQRRPSRAEPLHDIARHYRESNQFDLCHLFASRACQIPFPESDKLFVDRPVYGWRSRDEMAVSGFYLGRHRESFELNSALLADPSLPADARSRIESNRDFSVPFIKDDALAYPAEIIAALSAPRLEPPEDAAVTLTITTCRRLHLFEQTINSFLNCCTDAHRIGRWICIDDGSSDTDRARMAERYPFFEFVWKSPADKGHARSMNQLLDMVDTPFWLHLEDDWHFFATREYVTEALAVFDADPDLGQVLFNRNYAETIADRWIAGGLVYQTGEGTRFVAHVHHPRGSAAHDAYLRTFPTGSRSCAYWPHYSLRPSLIYTDAIRDAGRFDESSDQFEFDLARRYTEIGWRSAFIDAVVCLHTGPLTGHRSDPHTPNAYDLNEQSQFGRAPRRTQKVKVLSNWTTTEDLTRLWGRQAQSGLRWDDIELTTDDDADYVVVVNHPPVDVTVAPERTIVLPMEPQVGRGGWGEWAEPDPRRFLQVRSHDLYPNTVEWHLGLSYPSLISDPVHKTADLSTVVSGRIQDPGQRLRVAFVHHLEQSGVPIDVFGRENTQGFVNYRGSLPSHDKSAGILPYRYTFAAENNAEHNYFTEKVVDAILGEALCFYWGCPNLEEIIDSRAFIRLPIEDPERSRRIVHDAIAADEWGRRIDIIRSEKRRLLNEMQVMPMIARVVHGAQFVASMDLDVINLDRRPDRLVAFREQLAVAAGDGFADRCRRRQAVDGRELTRTPEIEHLFRGNDFGFRSGIIGCALSHLELWREVAAGEVPRLVFEDDARFDNEPDGASMGRLVEFVGRLCADRPDYDVAFLGYQRWNPDDPDLRARAGQAPVVRPMDWSTYMGGTFAYIVSPAGARRLVALADQQGIQRGIDWFVMMHQQQLKVVHCQPDLVRSPPAAEPGDDTDIQWNFDSVI</sequence>
<dbReference type="Pfam" id="PF00535">
    <property type="entry name" value="Glycos_transf_2"/>
    <property type="match status" value="1"/>
</dbReference>
<evidence type="ECO:0000259" key="3">
    <source>
        <dbReference type="Pfam" id="PF01755"/>
    </source>
</evidence>
<dbReference type="InterPro" id="IPR038577">
    <property type="entry name" value="GT10-like_C_sf"/>
</dbReference>
<protein>
    <submittedName>
        <fullName evidence="4">Unannotated protein</fullName>
    </submittedName>
</protein>
<feature type="domain" description="Fucosyltransferase C-terminal" evidence="2">
    <location>
        <begin position="773"/>
        <end position="868"/>
    </location>
</feature>
<feature type="domain" description="Glycosyltransferase 2-like" evidence="1">
    <location>
        <begin position="1"/>
        <end position="87"/>
    </location>
</feature>
<dbReference type="SUPFAM" id="SSF48452">
    <property type="entry name" value="TPR-like"/>
    <property type="match status" value="1"/>
</dbReference>
<dbReference type="Gene3D" id="3.40.50.11660">
    <property type="entry name" value="Glycosyl transferase family 10, C-terminal domain"/>
    <property type="match status" value="1"/>
</dbReference>